<dbReference type="InterPro" id="IPR037445">
    <property type="entry name" value="MAGE"/>
</dbReference>
<dbReference type="InterPro" id="IPR041898">
    <property type="entry name" value="MAGE_WH1"/>
</dbReference>
<dbReference type="InterPro" id="IPR002190">
    <property type="entry name" value="MHD_dom"/>
</dbReference>
<name>A0A9W9N870_9EURO</name>
<evidence type="ECO:0000259" key="2">
    <source>
        <dbReference type="SMART" id="SM01373"/>
    </source>
</evidence>
<organism evidence="3 4">
    <name type="scientific">Penicillium chermesinum</name>
    <dbReference type="NCBI Taxonomy" id="63820"/>
    <lineage>
        <taxon>Eukaryota</taxon>
        <taxon>Fungi</taxon>
        <taxon>Dikarya</taxon>
        <taxon>Ascomycota</taxon>
        <taxon>Pezizomycotina</taxon>
        <taxon>Eurotiomycetes</taxon>
        <taxon>Eurotiomycetidae</taxon>
        <taxon>Eurotiales</taxon>
        <taxon>Aspergillaceae</taxon>
        <taxon>Penicillium</taxon>
    </lineage>
</organism>
<protein>
    <submittedName>
        <fullName evidence="3">MAGE family-domain-containing protein</fullName>
    </submittedName>
</protein>
<evidence type="ECO:0000313" key="3">
    <source>
        <dbReference type="EMBL" id="KAJ5215053.1"/>
    </source>
</evidence>
<dbReference type="OrthoDB" id="205198at2759"/>
<comment type="caution">
    <text evidence="3">The sequence shown here is derived from an EMBL/GenBank/DDBJ whole genome shotgun (WGS) entry which is preliminary data.</text>
</comment>
<dbReference type="Gene3D" id="1.10.10.1210">
    <property type="entry name" value="MAGE homology domain, winged helix WH2 motif"/>
    <property type="match status" value="1"/>
</dbReference>
<sequence length="351" mass="39126">MPLVRKRQVADIDPANSHETNIPRRPRPSEASPSGDTTGDEGMRGGAHTSEDVMVKKLVRLALASEYSRLQIRRNDISQKVLGENGSRKFKVVFDEAQRQLRTKFGMEMSELPAKEQVTVQQRRAAKKKEKPSSSNTKSWIVTTVLPQKYRTPDIIVPTKAPSDSVEGARTALYSFIIALISLNGGTLNEQKLERYLRRTNMVAWTPWSEKLPDYLQRLVRLNYLVRIKEQDNGEEIIDYMVGPRGKLEVGSTGVAGFVREVYGFGSTAQTNDEDGPTQIEQELRANFEQQLRRSLGLSAPREDAEGEDHAGTPAAAGHGTGANNRGRRESRRATTAASGEEEDEEEDESD</sequence>
<feature type="compositionally biased region" description="Acidic residues" evidence="1">
    <location>
        <begin position="340"/>
        <end position="351"/>
    </location>
</feature>
<evidence type="ECO:0000313" key="4">
    <source>
        <dbReference type="Proteomes" id="UP001150941"/>
    </source>
</evidence>
<dbReference type="InterPro" id="IPR041899">
    <property type="entry name" value="MAGE_WH2"/>
</dbReference>
<dbReference type="PANTHER" id="PTHR11736:SF14">
    <property type="entry name" value="NSE3 HOMOLOG, SMC5-SMC6 COMPLEX COMPONENT"/>
    <property type="match status" value="1"/>
</dbReference>
<accession>A0A9W9N870</accession>
<feature type="domain" description="MAGE" evidence="2">
    <location>
        <begin position="58"/>
        <end position="255"/>
    </location>
</feature>
<dbReference type="RefSeq" id="XP_058325550.1">
    <property type="nucleotide sequence ID" value="XM_058480027.1"/>
</dbReference>
<feature type="compositionally biased region" description="Low complexity" evidence="1">
    <location>
        <begin position="312"/>
        <end position="325"/>
    </location>
</feature>
<feature type="region of interest" description="Disordered" evidence="1">
    <location>
        <begin position="1"/>
        <end position="51"/>
    </location>
</feature>
<evidence type="ECO:0000256" key="1">
    <source>
        <dbReference type="SAM" id="MobiDB-lite"/>
    </source>
</evidence>
<keyword evidence="4" id="KW-1185">Reference proteome</keyword>
<feature type="compositionally biased region" description="Basic and acidic residues" evidence="1">
    <location>
        <begin position="301"/>
        <end position="311"/>
    </location>
</feature>
<gene>
    <name evidence="3" type="ORF">N7468_010732</name>
</gene>
<dbReference type="GeneID" id="83207331"/>
<dbReference type="Pfam" id="PF01454">
    <property type="entry name" value="MAGE"/>
    <property type="match status" value="1"/>
</dbReference>
<dbReference type="Gene3D" id="1.10.10.1200">
    <property type="entry name" value="MAGE homology domain, winged helix WH1 motif"/>
    <property type="match status" value="1"/>
</dbReference>
<proteinExistence type="predicted"/>
<dbReference type="GO" id="GO:0005634">
    <property type="term" value="C:nucleus"/>
    <property type="evidence" value="ECO:0007669"/>
    <property type="project" value="TreeGrafter"/>
</dbReference>
<reference evidence="3" key="1">
    <citation type="submission" date="2022-11" db="EMBL/GenBank/DDBJ databases">
        <authorList>
            <person name="Petersen C."/>
        </authorList>
    </citation>
    <scope>NUCLEOTIDE SEQUENCE</scope>
    <source>
        <strain evidence="3">IBT 19713</strain>
    </source>
</reference>
<dbReference type="EMBL" id="JAPQKS010000009">
    <property type="protein sequence ID" value="KAJ5215053.1"/>
    <property type="molecule type" value="Genomic_DNA"/>
</dbReference>
<dbReference type="PANTHER" id="PTHR11736">
    <property type="entry name" value="MELANOMA-ASSOCIATED ANTIGEN MAGE ANTIGEN"/>
    <property type="match status" value="1"/>
</dbReference>
<dbReference type="SMART" id="SM01373">
    <property type="entry name" value="MAGE"/>
    <property type="match status" value="1"/>
</dbReference>
<reference evidence="3" key="2">
    <citation type="journal article" date="2023" name="IMA Fungus">
        <title>Comparative genomic study of the Penicillium genus elucidates a diverse pangenome and 15 lateral gene transfer events.</title>
        <authorList>
            <person name="Petersen C."/>
            <person name="Sorensen T."/>
            <person name="Nielsen M.R."/>
            <person name="Sondergaard T.E."/>
            <person name="Sorensen J.L."/>
            <person name="Fitzpatrick D.A."/>
            <person name="Frisvad J.C."/>
            <person name="Nielsen K.L."/>
        </authorList>
    </citation>
    <scope>NUCLEOTIDE SEQUENCE</scope>
    <source>
        <strain evidence="3">IBT 19713</strain>
    </source>
</reference>
<feature type="region of interest" description="Disordered" evidence="1">
    <location>
        <begin position="117"/>
        <end position="136"/>
    </location>
</feature>
<dbReference type="AlphaFoldDB" id="A0A9W9N870"/>
<dbReference type="Proteomes" id="UP001150941">
    <property type="component" value="Unassembled WGS sequence"/>
</dbReference>
<feature type="region of interest" description="Disordered" evidence="1">
    <location>
        <begin position="298"/>
        <end position="351"/>
    </location>
</feature>
<dbReference type="GO" id="GO:0006281">
    <property type="term" value="P:DNA repair"/>
    <property type="evidence" value="ECO:0007669"/>
    <property type="project" value="TreeGrafter"/>
</dbReference>